<sequence>MSRRGKQTRFDHLNEDVVAEVQSSHPTAAGIAYSPHLSMGKPRGDTHVTAAFICPKRSCSNTWASGRVFVEIFFRGLAFDAVVWGQKCRQCGRVAVPRLNDSIYKCRQCGRVAVPRLNDSIYVERIASKVALFAGLRAAIRVEGDEKRTPPHREDLCSLRSFHSVDPTAPPRDEDVPPSSFLQEVDLHNPSAGDRARLSKIIQEVVLTKSNVGDFVPRVVIGNLCAKYRTLNLDGKKHFLLILARELHVDPALVEQSLNYFAENFAHVQHDSVTPGRSEIDWHHEHIERFLRTFRGLRQSLTPMYETFFQQILSQREGGMLFLIHMRADLLQVLRKNAESGAEAAALRSLDASLKSFLASWFEVGFLNLQRVTYEHSPGRLLEKIIRYEAVHPVGTIIELKRRLGRGRRCFAFFHPSVPDEPLVFVHVALVKELANSMPYIKHETEHLEDESHAKAAIFYSISSTQKGLQGIDLGNFLIKEVAKALKREHPQLEIFSTLSPIPNFVPWLKSQRARTDLIPDDDRLRTLRRVLSSRLDSAGSLTPVDVVLEAIDIEKWHEEPSLAAALKPVLMRVIAAMVLAQDEIDACREAFLAFDKDRSGTIDVWELRQVLEAMGQQPTEEELFQMISEVDEDMSGAIDFAEFLQVIDNQKDRAALYEDDSDMIDAFVACGGKPDKSGFVRKETLIKIIKQDFGLTINIEEMINKLDVDGSGEIEFDEFKAILT</sequence>
<dbReference type="GO" id="GO:0050080">
    <property type="term" value="F:malonyl-CoA decarboxylase activity"/>
    <property type="evidence" value="ECO:0007669"/>
    <property type="project" value="InterPro"/>
</dbReference>
<evidence type="ECO:0000256" key="3">
    <source>
        <dbReference type="ARBA" id="ARBA00022833"/>
    </source>
</evidence>
<evidence type="ECO:0000313" key="6">
    <source>
        <dbReference type="EMBL" id="KAJ0402134.1"/>
    </source>
</evidence>
<dbReference type="InterPro" id="IPR042303">
    <property type="entry name" value="Malonyl_CoA_deC_C_sf"/>
</dbReference>
<feature type="domain" description="EF-hand" evidence="5">
    <location>
        <begin position="700"/>
        <end position="725"/>
    </location>
</feature>
<dbReference type="GO" id="GO:0005782">
    <property type="term" value="C:peroxisomal matrix"/>
    <property type="evidence" value="ECO:0007669"/>
    <property type="project" value="TreeGrafter"/>
</dbReference>
<dbReference type="Gene3D" id="1.10.238.10">
    <property type="entry name" value="EF-hand"/>
    <property type="match status" value="2"/>
</dbReference>
<protein>
    <recommendedName>
        <fullName evidence="5">EF-hand domain-containing protein</fullName>
    </recommendedName>
</protein>
<dbReference type="PROSITE" id="PS00018">
    <property type="entry name" value="EF_HAND_1"/>
    <property type="match status" value="3"/>
</dbReference>
<name>A0AAD5LIJ1_PYTIN</name>
<reference evidence="6" key="1">
    <citation type="submission" date="2021-12" db="EMBL/GenBank/DDBJ databases">
        <title>Prjna785345.</title>
        <authorList>
            <person name="Rujirawat T."/>
            <person name="Krajaejun T."/>
        </authorList>
    </citation>
    <scope>NUCLEOTIDE SEQUENCE</scope>
    <source>
        <strain evidence="6">Pi057C3</strain>
    </source>
</reference>
<dbReference type="Gene3D" id="3.40.630.150">
    <property type="entry name" value="Malonyl-CoA decarboxylase, catalytic domain"/>
    <property type="match status" value="1"/>
</dbReference>
<evidence type="ECO:0000256" key="1">
    <source>
        <dbReference type="ARBA" id="ARBA00022723"/>
    </source>
</evidence>
<organism evidence="6 7">
    <name type="scientific">Pythium insidiosum</name>
    <name type="common">Pythiosis disease agent</name>
    <dbReference type="NCBI Taxonomy" id="114742"/>
    <lineage>
        <taxon>Eukaryota</taxon>
        <taxon>Sar</taxon>
        <taxon>Stramenopiles</taxon>
        <taxon>Oomycota</taxon>
        <taxon>Peronosporomycetes</taxon>
        <taxon>Pythiales</taxon>
        <taxon>Pythiaceae</taxon>
        <taxon>Pythium</taxon>
    </lineage>
</organism>
<dbReference type="Pfam" id="PF05292">
    <property type="entry name" value="MCD"/>
    <property type="match status" value="1"/>
</dbReference>
<dbReference type="GO" id="GO:0008270">
    <property type="term" value="F:zinc ion binding"/>
    <property type="evidence" value="ECO:0007669"/>
    <property type="project" value="UniProtKB-KW"/>
</dbReference>
<dbReference type="SUPFAM" id="SSF47473">
    <property type="entry name" value="EF-hand"/>
    <property type="match status" value="1"/>
</dbReference>
<dbReference type="Pfam" id="PF13499">
    <property type="entry name" value="EF-hand_7"/>
    <property type="match status" value="1"/>
</dbReference>
<dbReference type="PROSITE" id="PS50222">
    <property type="entry name" value="EF_HAND_2"/>
    <property type="match status" value="3"/>
</dbReference>
<keyword evidence="4" id="KW-0106">Calcium</keyword>
<dbReference type="InterPro" id="IPR007956">
    <property type="entry name" value="Malonyl_CoA_deC_C"/>
</dbReference>
<dbReference type="Pfam" id="PF17408">
    <property type="entry name" value="MCD_N"/>
    <property type="match status" value="1"/>
</dbReference>
<dbReference type="GO" id="GO:2001294">
    <property type="term" value="P:malonyl-CoA catabolic process"/>
    <property type="evidence" value="ECO:0007669"/>
    <property type="project" value="TreeGrafter"/>
</dbReference>
<dbReference type="AlphaFoldDB" id="A0AAD5LIJ1"/>
<dbReference type="Pfam" id="PF13695">
    <property type="entry name" value="Zn_ribbon_3CxxC"/>
    <property type="match status" value="1"/>
</dbReference>
<dbReference type="GO" id="GO:0005509">
    <property type="term" value="F:calcium ion binding"/>
    <property type="evidence" value="ECO:0007669"/>
    <property type="project" value="InterPro"/>
</dbReference>
<dbReference type="EMBL" id="JAKCXM010000110">
    <property type="protein sequence ID" value="KAJ0402134.1"/>
    <property type="molecule type" value="Genomic_DNA"/>
</dbReference>
<dbReference type="PANTHER" id="PTHR28641">
    <property type="match status" value="1"/>
</dbReference>
<feature type="domain" description="EF-hand" evidence="5">
    <location>
        <begin position="583"/>
        <end position="618"/>
    </location>
</feature>
<proteinExistence type="predicted"/>
<dbReference type="Pfam" id="PF00036">
    <property type="entry name" value="EF-hand_1"/>
    <property type="match status" value="1"/>
</dbReference>
<dbReference type="CDD" id="cd00051">
    <property type="entry name" value="EFh"/>
    <property type="match status" value="1"/>
</dbReference>
<dbReference type="FunFam" id="1.10.238.10:FF:000001">
    <property type="entry name" value="Calmodulin 1"/>
    <property type="match status" value="1"/>
</dbReference>
<dbReference type="InterPro" id="IPR011992">
    <property type="entry name" value="EF-hand-dom_pair"/>
</dbReference>
<keyword evidence="3" id="KW-0862">Zinc</keyword>
<dbReference type="InterPro" id="IPR038351">
    <property type="entry name" value="MCD_N_sf"/>
</dbReference>
<dbReference type="Proteomes" id="UP001209570">
    <property type="component" value="Unassembled WGS sequence"/>
</dbReference>
<evidence type="ECO:0000259" key="5">
    <source>
        <dbReference type="PROSITE" id="PS50222"/>
    </source>
</evidence>
<evidence type="ECO:0000256" key="2">
    <source>
        <dbReference type="ARBA" id="ARBA00022771"/>
    </source>
</evidence>
<accession>A0AAD5LIJ1</accession>
<keyword evidence="1" id="KW-0479">Metal-binding</keyword>
<dbReference type="InterPro" id="IPR018247">
    <property type="entry name" value="EF_Hand_1_Ca_BS"/>
</dbReference>
<keyword evidence="7" id="KW-1185">Reference proteome</keyword>
<dbReference type="GO" id="GO:0006085">
    <property type="term" value="P:acetyl-CoA biosynthetic process"/>
    <property type="evidence" value="ECO:0007669"/>
    <property type="project" value="TreeGrafter"/>
</dbReference>
<dbReference type="InterPro" id="IPR002048">
    <property type="entry name" value="EF_hand_dom"/>
</dbReference>
<evidence type="ECO:0000256" key="4">
    <source>
        <dbReference type="ARBA" id="ARBA00022837"/>
    </source>
</evidence>
<dbReference type="InterPro" id="IPR038917">
    <property type="entry name" value="Malonyl_CoA_deC"/>
</dbReference>
<dbReference type="Gene3D" id="1.20.140.90">
    <property type="entry name" value="Malonyl-CoA decarboxylase, oligemerization domain"/>
    <property type="match status" value="1"/>
</dbReference>
<dbReference type="InterPro" id="IPR027377">
    <property type="entry name" value="ZAR1/RTP1-5-like_Znf-3CxxC"/>
</dbReference>
<gene>
    <name evidence="6" type="ORF">P43SY_000449</name>
</gene>
<dbReference type="SMART" id="SM00054">
    <property type="entry name" value="EFh"/>
    <property type="match status" value="3"/>
</dbReference>
<dbReference type="GO" id="GO:0006633">
    <property type="term" value="P:fatty acid biosynthetic process"/>
    <property type="evidence" value="ECO:0007669"/>
    <property type="project" value="InterPro"/>
</dbReference>
<dbReference type="GO" id="GO:0005759">
    <property type="term" value="C:mitochondrial matrix"/>
    <property type="evidence" value="ECO:0007669"/>
    <property type="project" value="TreeGrafter"/>
</dbReference>
<keyword evidence="2" id="KW-0863">Zinc-finger</keyword>
<dbReference type="PANTHER" id="PTHR28641:SF1">
    <property type="entry name" value="MALONYL-COA DECARBOXYLASE, MITOCHONDRIAL"/>
    <property type="match status" value="1"/>
</dbReference>
<dbReference type="InterPro" id="IPR035372">
    <property type="entry name" value="MCD_N"/>
</dbReference>
<comment type="caution">
    <text evidence="6">The sequence shown here is derived from an EMBL/GenBank/DDBJ whole genome shotgun (WGS) entry which is preliminary data.</text>
</comment>
<evidence type="ECO:0000313" key="7">
    <source>
        <dbReference type="Proteomes" id="UP001209570"/>
    </source>
</evidence>
<feature type="domain" description="EF-hand" evidence="5">
    <location>
        <begin position="619"/>
        <end position="654"/>
    </location>
</feature>